<proteinExistence type="predicted"/>
<evidence type="ECO:0000313" key="1">
    <source>
        <dbReference type="EMBL" id="KAJ3472297.1"/>
    </source>
</evidence>
<protein>
    <submittedName>
        <fullName evidence="1">Uncharacterized protein</fullName>
    </submittedName>
</protein>
<evidence type="ECO:0000313" key="2">
    <source>
        <dbReference type="Proteomes" id="UP001148737"/>
    </source>
</evidence>
<organism evidence="1 2">
    <name type="scientific">Lecanicillium saksenae</name>
    <dbReference type="NCBI Taxonomy" id="468837"/>
    <lineage>
        <taxon>Eukaryota</taxon>
        <taxon>Fungi</taxon>
        <taxon>Dikarya</taxon>
        <taxon>Ascomycota</taxon>
        <taxon>Pezizomycotina</taxon>
        <taxon>Sordariomycetes</taxon>
        <taxon>Hypocreomycetidae</taxon>
        <taxon>Hypocreales</taxon>
        <taxon>Cordycipitaceae</taxon>
        <taxon>Lecanicillium</taxon>
    </lineage>
</organism>
<dbReference type="Proteomes" id="UP001148737">
    <property type="component" value="Unassembled WGS sequence"/>
</dbReference>
<dbReference type="EMBL" id="JANAKD010003259">
    <property type="protein sequence ID" value="KAJ3472297.1"/>
    <property type="molecule type" value="Genomic_DNA"/>
</dbReference>
<reference evidence="1" key="1">
    <citation type="submission" date="2022-07" db="EMBL/GenBank/DDBJ databases">
        <title>Genome Sequence of Lecanicillium saksenae.</title>
        <authorList>
            <person name="Buettner E."/>
        </authorList>
    </citation>
    <scope>NUCLEOTIDE SEQUENCE</scope>
    <source>
        <strain evidence="1">VT-O1</strain>
    </source>
</reference>
<comment type="caution">
    <text evidence="1">The sequence shown here is derived from an EMBL/GenBank/DDBJ whole genome shotgun (WGS) entry which is preliminary data.</text>
</comment>
<sequence length="239" mass="25623">MPSENSTTQATSLEQADQNITKLKALLKAKDDTQRFVGLALLKSLLDNTPEIRNDEAAVRDLWAHISPKFLDRLLRTGSNPSNGNAKDMLDIGVSILYNFSILLPAEDTSSASFTGRIPGLVAAALYGTGETTGFLLQLLYTLVSSKEGADAFLSVEDTTPLTEIATAHPMVLDVFCRAWLNHMAGGATGAAFSQKIDAVLNSLVVNFKGTDAVTYLAFLGSFFSQATPEVCFANLPKT</sequence>
<gene>
    <name evidence="1" type="ORF">NLG97_g11109</name>
</gene>
<accession>A0ACC1QD35</accession>
<keyword evidence="2" id="KW-1185">Reference proteome</keyword>
<name>A0ACC1QD35_9HYPO</name>